<dbReference type="Pfam" id="PF23359">
    <property type="entry name" value="Lsr2_DNA-bd"/>
    <property type="match status" value="1"/>
</dbReference>
<proteinExistence type="predicted"/>
<evidence type="ECO:0000313" key="4">
    <source>
        <dbReference type="EMBL" id="GAA2211350.1"/>
    </source>
</evidence>
<keyword evidence="5" id="KW-1185">Reference proteome</keyword>
<evidence type="ECO:0000256" key="2">
    <source>
        <dbReference type="SAM" id="MobiDB-lite"/>
    </source>
</evidence>
<comment type="caution">
    <text evidence="4">The sequence shown here is derived from an EMBL/GenBank/DDBJ whole genome shotgun (WGS) entry which is preliminary data.</text>
</comment>
<dbReference type="Gene3D" id="4.10.320.10">
    <property type="entry name" value="E3-binding domain"/>
    <property type="match status" value="1"/>
</dbReference>
<dbReference type="InterPro" id="IPR055370">
    <property type="entry name" value="Lsr2_DNA-bd"/>
</dbReference>
<sequence>MSTSARAEVYVSHHQLLIQEQGDAVAPFDVPNRLTASAPGAAVILTGLHTGVVDVTIRLADAPPTELGDEGWDEVHDVQLISFTGEMRLGGFGMGLADSLPVLTAHGPGRYGMRVHARGRDVAEDAVSGVPAEFYQVTAWPIDVGPQAHARLGIGVARELGLPDKSREIREWAKQHGLPQSERGRIAGAPPPRQHVPAPERAVAVADEHRLRVVNPFQDTAPAPELPAGLVAAAPDSLVIRTLKRRGTVDVLINWQPSAPRFPAEGWEEAEEVEFVTTTGVMQVVNLSPDGDQRPNLTYQGAGRYGLRVHGRSRGRRLSNRPRESYLLVVWPIELGAAAARVPT</sequence>
<evidence type="ECO:0000256" key="1">
    <source>
        <dbReference type="ARBA" id="ARBA00023125"/>
    </source>
</evidence>
<gene>
    <name evidence="4" type="ORF">GCM10009850_068090</name>
</gene>
<dbReference type="EMBL" id="BAAAQX010000020">
    <property type="protein sequence ID" value="GAA2211350.1"/>
    <property type="molecule type" value="Genomic_DNA"/>
</dbReference>
<keyword evidence="1" id="KW-0238">DNA-binding</keyword>
<protein>
    <recommendedName>
        <fullName evidence="3">Lsr2 DNA-binding domain-containing protein</fullName>
    </recommendedName>
</protein>
<evidence type="ECO:0000313" key="5">
    <source>
        <dbReference type="Proteomes" id="UP001499843"/>
    </source>
</evidence>
<feature type="region of interest" description="Disordered" evidence="2">
    <location>
        <begin position="174"/>
        <end position="198"/>
    </location>
</feature>
<organism evidence="4 5">
    <name type="scientific">Nonomuraea monospora</name>
    <dbReference type="NCBI Taxonomy" id="568818"/>
    <lineage>
        <taxon>Bacteria</taxon>
        <taxon>Bacillati</taxon>
        <taxon>Actinomycetota</taxon>
        <taxon>Actinomycetes</taxon>
        <taxon>Streptosporangiales</taxon>
        <taxon>Streptosporangiaceae</taxon>
        <taxon>Nonomuraea</taxon>
    </lineage>
</organism>
<name>A0ABP5PHY5_9ACTN</name>
<feature type="domain" description="Lsr2 DNA-binding" evidence="3">
    <location>
        <begin position="164"/>
        <end position="187"/>
    </location>
</feature>
<evidence type="ECO:0000259" key="3">
    <source>
        <dbReference type="Pfam" id="PF23359"/>
    </source>
</evidence>
<dbReference type="Proteomes" id="UP001499843">
    <property type="component" value="Unassembled WGS sequence"/>
</dbReference>
<dbReference type="RefSeq" id="WP_344483770.1">
    <property type="nucleotide sequence ID" value="NZ_BAAAQX010000020.1"/>
</dbReference>
<dbReference type="InterPro" id="IPR036625">
    <property type="entry name" value="E3-bd_dom_sf"/>
</dbReference>
<reference evidence="5" key="1">
    <citation type="journal article" date="2019" name="Int. J. Syst. Evol. Microbiol.">
        <title>The Global Catalogue of Microorganisms (GCM) 10K type strain sequencing project: providing services to taxonomists for standard genome sequencing and annotation.</title>
        <authorList>
            <consortium name="The Broad Institute Genomics Platform"/>
            <consortium name="The Broad Institute Genome Sequencing Center for Infectious Disease"/>
            <person name="Wu L."/>
            <person name="Ma J."/>
        </authorList>
    </citation>
    <scope>NUCLEOTIDE SEQUENCE [LARGE SCALE GENOMIC DNA]</scope>
    <source>
        <strain evidence="5">JCM 16114</strain>
    </source>
</reference>
<accession>A0ABP5PHY5</accession>